<dbReference type="InterPro" id="IPR029016">
    <property type="entry name" value="GAF-like_dom_sf"/>
</dbReference>
<feature type="compositionally biased region" description="Low complexity" evidence="2">
    <location>
        <begin position="399"/>
        <end position="409"/>
    </location>
</feature>
<feature type="domain" description="PAC" evidence="4">
    <location>
        <begin position="279"/>
        <end position="331"/>
    </location>
</feature>
<dbReference type="NCBIfam" id="TIGR00254">
    <property type="entry name" value="GGDEF"/>
    <property type="match status" value="1"/>
</dbReference>
<dbReference type="Pfam" id="PF00989">
    <property type="entry name" value="PAS"/>
    <property type="match status" value="1"/>
</dbReference>
<keyword evidence="6" id="KW-0808">Transferase</keyword>
<dbReference type="SMART" id="SM00091">
    <property type="entry name" value="PAS"/>
    <property type="match status" value="1"/>
</dbReference>
<dbReference type="SUPFAM" id="SSF55785">
    <property type="entry name" value="PYP-like sensor domain (PAS domain)"/>
    <property type="match status" value="1"/>
</dbReference>
<dbReference type="InterPro" id="IPR000160">
    <property type="entry name" value="GGDEF_dom"/>
</dbReference>
<dbReference type="SUPFAM" id="SSF55073">
    <property type="entry name" value="Nucleotide cyclase"/>
    <property type="match status" value="1"/>
</dbReference>
<reference evidence="6" key="1">
    <citation type="submission" date="2022-10" db="EMBL/GenBank/DDBJ databases">
        <title>The complete genomes of actinobacterial strains from the NBC collection.</title>
        <authorList>
            <person name="Joergensen T.S."/>
            <person name="Alvarez Arevalo M."/>
            <person name="Sterndorff E.B."/>
            <person name="Faurdal D."/>
            <person name="Vuksanovic O."/>
            <person name="Mourched A.-S."/>
            <person name="Charusanti P."/>
            <person name="Shaw S."/>
            <person name="Blin K."/>
            <person name="Weber T."/>
        </authorList>
    </citation>
    <scope>NUCLEOTIDE SEQUENCE</scope>
    <source>
        <strain evidence="6">NBC_00283</strain>
    </source>
</reference>
<evidence type="ECO:0000313" key="6">
    <source>
        <dbReference type="EMBL" id="WUO47902.1"/>
    </source>
</evidence>
<dbReference type="CDD" id="cd00130">
    <property type="entry name" value="PAS"/>
    <property type="match status" value="1"/>
</dbReference>
<organism evidence="6 7">
    <name type="scientific">Streptomyces goshikiensis</name>
    <dbReference type="NCBI Taxonomy" id="1942"/>
    <lineage>
        <taxon>Bacteria</taxon>
        <taxon>Bacillati</taxon>
        <taxon>Actinomycetota</taxon>
        <taxon>Actinomycetes</taxon>
        <taxon>Kitasatosporales</taxon>
        <taxon>Streptomycetaceae</taxon>
        <taxon>Streptomyces</taxon>
    </lineage>
</organism>
<dbReference type="InterPro" id="IPR029787">
    <property type="entry name" value="Nucleotide_cyclase"/>
</dbReference>
<dbReference type="SUPFAM" id="SSF55781">
    <property type="entry name" value="GAF domain-like"/>
    <property type="match status" value="1"/>
</dbReference>
<dbReference type="RefSeq" id="WP_190032018.1">
    <property type="nucleotide sequence ID" value="NZ_BMVE01000011.1"/>
</dbReference>
<dbReference type="Gene3D" id="3.30.450.40">
    <property type="match status" value="1"/>
</dbReference>
<dbReference type="InterPro" id="IPR013767">
    <property type="entry name" value="PAS_fold"/>
</dbReference>
<dbReference type="PANTHER" id="PTHR44757">
    <property type="entry name" value="DIGUANYLATE CYCLASE DGCP"/>
    <property type="match status" value="1"/>
</dbReference>
<gene>
    <name evidence="6" type="primary">cdgB</name>
    <name evidence="6" type="ORF">OHU17_19815</name>
</gene>
<dbReference type="PROSITE" id="PS50887">
    <property type="entry name" value="GGDEF"/>
    <property type="match status" value="1"/>
</dbReference>
<feature type="domain" description="GGDEF" evidence="5">
    <location>
        <begin position="445"/>
        <end position="575"/>
    </location>
</feature>
<dbReference type="PROSITE" id="PS50113">
    <property type="entry name" value="PAC"/>
    <property type="match status" value="1"/>
</dbReference>
<dbReference type="InterPro" id="IPR043128">
    <property type="entry name" value="Rev_trsase/Diguanyl_cyclase"/>
</dbReference>
<dbReference type="CDD" id="cd01949">
    <property type="entry name" value="GGDEF"/>
    <property type="match status" value="1"/>
</dbReference>
<feature type="region of interest" description="Disordered" evidence="2">
    <location>
        <begin position="386"/>
        <end position="425"/>
    </location>
</feature>
<protein>
    <submittedName>
        <fullName evidence="6">Diguanylate cyclase CdgB</fullName>
        <ecNumber evidence="6">2.7.7.65</ecNumber>
    </submittedName>
</protein>
<feature type="coiled-coil region" evidence="1">
    <location>
        <begin position="184"/>
        <end position="211"/>
    </location>
</feature>
<evidence type="ECO:0000259" key="4">
    <source>
        <dbReference type="PROSITE" id="PS50113"/>
    </source>
</evidence>
<dbReference type="PROSITE" id="PS50112">
    <property type="entry name" value="PAS"/>
    <property type="match status" value="1"/>
</dbReference>
<dbReference type="InterPro" id="IPR003018">
    <property type="entry name" value="GAF"/>
</dbReference>
<dbReference type="InterPro" id="IPR000700">
    <property type="entry name" value="PAS-assoc_C"/>
</dbReference>
<evidence type="ECO:0000259" key="3">
    <source>
        <dbReference type="PROSITE" id="PS50112"/>
    </source>
</evidence>
<evidence type="ECO:0000313" key="7">
    <source>
        <dbReference type="Proteomes" id="UP001432075"/>
    </source>
</evidence>
<dbReference type="Pfam" id="PF01590">
    <property type="entry name" value="GAF"/>
    <property type="match status" value="1"/>
</dbReference>
<evidence type="ECO:0000256" key="2">
    <source>
        <dbReference type="SAM" id="MobiDB-lite"/>
    </source>
</evidence>
<dbReference type="InterPro" id="IPR035965">
    <property type="entry name" value="PAS-like_dom_sf"/>
</dbReference>
<keyword evidence="7" id="KW-1185">Reference proteome</keyword>
<feature type="compositionally biased region" description="Gly residues" evidence="2">
    <location>
        <begin position="410"/>
        <end position="423"/>
    </location>
</feature>
<dbReference type="Gene3D" id="3.30.70.270">
    <property type="match status" value="1"/>
</dbReference>
<sequence>METESEPYVRLATLRQLHRVVAELNTARSLADTLQTVVDGIVVGLGYELACVNLVRPDGDLVVAAFAGDPAAEALITGRVGSRASWDRRLTMGENWDGLRFIPHSEGWVLLEDDVPQWHTDGPDPRFEDEWHPEDRLYAPMYATGGELLGVISVDRPRNGRRPGAWGREALQMYAFQAAIAISNARLRANMQRALVRLEREQQALRASEESFRQAFEYAPSGMAIAEMGGDQHGRLLRTNDALCRLLGRPASVLRRYSFSDLVHPEDIGTLLRTSAEGGRAELRLGRRDGTYVWVSLRNSVVADAADGPRFLLTHVEDIEERKRHELQLAHRASHDSLTGLPNSAELRSRLGARLCRRPQSARATAIEALDAAYEGRGPVPETVGAGEHGFRPDGPHTFAGPDPFDFPGGPAGLGPPGGGPGEAGPYDHHVHAVAPATDVDDGTKGLAVLFCDLDGFKSINDRFGHHTGDAVLIEVARRLTTGVRDGDTVARLGGDEFVVLADGLGAADAADLAVRLRNAIIPPIRVDGRPVRVGASFGIGWASCGMSADEVLRSADQRMYIEKRSRSKAHRRAG</sequence>
<dbReference type="EC" id="2.7.7.65" evidence="6"/>
<dbReference type="PANTHER" id="PTHR44757:SF2">
    <property type="entry name" value="BIOFILM ARCHITECTURE MAINTENANCE PROTEIN MBAA"/>
    <property type="match status" value="1"/>
</dbReference>
<dbReference type="InterPro" id="IPR001610">
    <property type="entry name" value="PAC"/>
</dbReference>
<dbReference type="SMART" id="SM00086">
    <property type="entry name" value="PAC"/>
    <property type="match status" value="1"/>
</dbReference>
<dbReference type="Pfam" id="PF00990">
    <property type="entry name" value="GGDEF"/>
    <property type="match status" value="1"/>
</dbReference>
<dbReference type="NCBIfam" id="TIGR00229">
    <property type="entry name" value="sensory_box"/>
    <property type="match status" value="1"/>
</dbReference>
<dbReference type="Gene3D" id="3.30.450.20">
    <property type="entry name" value="PAS domain"/>
    <property type="match status" value="1"/>
</dbReference>
<dbReference type="InterPro" id="IPR000014">
    <property type="entry name" value="PAS"/>
</dbReference>
<keyword evidence="1" id="KW-0175">Coiled coil</keyword>
<accession>A0ABZ1RM55</accession>
<dbReference type="SMART" id="SM00267">
    <property type="entry name" value="GGDEF"/>
    <property type="match status" value="1"/>
</dbReference>
<name>A0ABZ1RM55_9ACTN</name>
<dbReference type="GO" id="GO:0052621">
    <property type="term" value="F:diguanylate cyclase activity"/>
    <property type="evidence" value="ECO:0007669"/>
    <property type="project" value="UniProtKB-EC"/>
</dbReference>
<dbReference type="Proteomes" id="UP001432075">
    <property type="component" value="Chromosome"/>
</dbReference>
<proteinExistence type="predicted"/>
<dbReference type="EMBL" id="CP108057">
    <property type="protein sequence ID" value="WUO47902.1"/>
    <property type="molecule type" value="Genomic_DNA"/>
</dbReference>
<evidence type="ECO:0000259" key="5">
    <source>
        <dbReference type="PROSITE" id="PS50887"/>
    </source>
</evidence>
<keyword evidence="6" id="KW-0548">Nucleotidyltransferase</keyword>
<feature type="domain" description="PAS" evidence="3">
    <location>
        <begin position="208"/>
        <end position="267"/>
    </location>
</feature>
<evidence type="ECO:0000256" key="1">
    <source>
        <dbReference type="SAM" id="Coils"/>
    </source>
</evidence>
<dbReference type="InterPro" id="IPR052155">
    <property type="entry name" value="Biofilm_reg_signaling"/>
</dbReference>